<feature type="region of interest" description="Disordered" evidence="1">
    <location>
        <begin position="188"/>
        <end position="207"/>
    </location>
</feature>
<feature type="compositionally biased region" description="Acidic residues" evidence="1">
    <location>
        <begin position="39"/>
        <end position="120"/>
    </location>
</feature>
<dbReference type="CDD" id="cd00090">
    <property type="entry name" value="HTH_ARSR"/>
    <property type="match status" value="2"/>
</dbReference>
<dbReference type="InParanoid" id="A0A554MXE0"/>
<feature type="region of interest" description="Disordered" evidence="1">
    <location>
        <begin position="37"/>
        <end position="135"/>
    </location>
</feature>
<dbReference type="PROSITE" id="PS50987">
    <property type="entry name" value="HTH_ARSR_2"/>
    <property type="match status" value="1"/>
</dbReference>
<dbReference type="AlphaFoldDB" id="A0A554MXE0"/>
<dbReference type="PANTHER" id="PTHR36216">
    <property type="entry name" value="TRANSCRIPTIONAL REGULATOR, TRMB"/>
    <property type="match status" value="1"/>
</dbReference>
<feature type="compositionally biased region" description="Low complexity" evidence="1">
    <location>
        <begin position="188"/>
        <end position="203"/>
    </location>
</feature>
<feature type="region of interest" description="Disordered" evidence="1">
    <location>
        <begin position="219"/>
        <end position="249"/>
    </location>
</feature>
<dbReference type="Pfam" id="PF12840">
    <property type="entry name" value="HTH_20"/>
    <property type="match status" value="1"/>
</dbReference>
<dbReference type="InterPro" id="IPR036390">
    <property type="entry name" value="WH_DNA-bd_sf"/>
</dbReference>
<dbReference type="SMART" id="SM00418">
    <property type="entry name" value="HTH_ARSR"/>
    <property type="match status" value="1"/>
</dbReference>
<feature type="region of interest" description="Disordered" evidence="1">
    <location>
        <begin position="466"/>
        <end position="507"/>
    </location>
</feature>
<reference evidence="3 4" key="1">
    <citation type="submission" date="2018-06" db="EMBL/GenBank/DDBJ databases">
        <title>Natronomonas sp. F16-60 a new haloarchaeon isolated from a solar saltern of Isla Cristina, Huelva, Spain.</title>
        <authorList>
            <person name="Duran-Viseras A."/>
            <person name="Sanchez-Porro C."/>
            <person name="Ventosa A."/>
        </authorList>
    </citation>
    <scope>NUCLEOTIDE SEQUENCE [LARGE SCALE GENOMIC DNA]</scope>
    <source>
        <strain evidence="3 4">F16-60</strain>
    </source>
</reference>
<dbReference type="SMART" id="SM00347">
    <property type="entry name" value="HTH_MARR"/>
    <property type="match status" value="1"/>
</dbReference>
<keyword evidence="4" id="KW-1185">Reference proteome</keyword>
<dbReference type="RefSeq" id="WP_144262800.1">
    <property type="nucleotide sequence ID" value="NZ_QMDX01000010.1"/>
</dbReference>
<sequence>MSSSDRTGASTALVAAVAAWLLLGAVAGAPAMAASDAATLEDDDGLLNETSDTVDDTTDTTNETVDDTTDTTEDTTDTAEDTVDDTTDTADTTEDTTDTTGDTVDDTTDTVTDEVAETTEETGSAVEDTTADGNLTTAVADTTAELGEFTTERTTSLIGATGTVTTDLVGTAGDTTAALTGGGDLLASTDTDTAESDSATALSGGSDDGAVAAEFAARDGATDEGASDDVGTGGSADTGGDDTPDTATASGVEGLLTLLGLEDLPVDGDTAAGGALAALLLGAAGIAVRQGSALGGTGTGTTALRAAAARAGEGPLSRLARMLSVFRYSRYDDSDPLELDARRDVYEAISDQPGDPITAVSDRAEINLSTARHHVKVLRREGLVATARVRNCERFYPAGTDDLELAAAMADEATADILDALVRLEPTSVSGLADEVDRSPSTVTHHLQRLEEDDIVVRERAGRAVENKLSEPARAALDPETERRPHAAERRLDSDPGTDAASGAGAD</sequence>
<evidence type="ECO:0000313" key="3">
    <source>
        <dbReference type="EMBL" id="TSD09794.1"/>
    </source>
</evidence>
<evidence type="ECO:0000256" key="1">
    <source>
        <dbReference type="SAM" id="MobiDB-lite"/>
    </source>
</evidence>
<dbReference type="InterPro" id="IPR036388">
    <property type="entry name" value="WH-like_DNA-bd_sf"/>
</dbReference>
<dbReference type="InterPro" id="IPR000835">
    <property type="entry name" value="HTH_MarR-typ"/>
</dbReference>
<dbReference type="GO" id="GO:0003700">
    <property type="term" value="F:DNA-binding transcription factor activity"/>
    <property type="evidence" value="ECO:0007669"/>
    <property type="project" value="InterPro"/>
</dbReference>
<dbReference type="SUPFAM" id="SSF46785">
    <property type="entry name" value="Winged helix' DNA-binding domain"/>
    <property type="match status" value="2"/>
</dbReference>
<organism evidence="3 4">
    <name type="scientific">Haloglomus irregulare</name>
    <dbReference type="NCBI Taxonomy" id="2234134"/>
    <lineage>
        <taxon>Archaea</taxon>
        <taxon>Methanobacteriati</taxon>
        <taxon>Methanobacteriota</taxon>
        <taxon>Stenosarchaea group</taxon>
        <taxon>Halobacteria</taxon>
        <taxon>Halobacteriales</taxon>
        <taxon>Natronomonadaceae</taxon>
        <taxon>Haloglomus</taxon>
    </lineage>
</organism>
<dbReference type="EMBL" id="QMDX01000010">
    <property type="protein sequence ID" value="TSD09794.1"/>
    <property type="molecule type" value="Genomic_DNA"/>
</dbReference>
<comment type="caution">
    <text evidence="3">The sequence shown here is derived from an EMBL/GenBank/DDBJ whole genome shotgun (WGS) entry which is preliminary data.</text>
</comment>
<dbReference type="PANTHER" id="PTHR36216:SF1">
    <property type="entry name" value="HTH ARSR-TYPE DOMAIN-CONTAINING PROTEIN"/>
    <property type="match status" value="1"/>
</dbReference>
<dbReference type="OrthoDB" id="28610at2157"/>
<protein>
    <recommendedName>
        <fullName evidence="2">HTH arsR-type domain-containing protein</fullName>
    </recommendedName>
</protein>
<feature type="domain" description="HTH arsR-type" evidence="2">
    <location>
        <begin position="394"/>
        <end position="489"/>
    </location>
</feature>
<dbReference type="InterPro" id="IPR011991">
    <property type="entry name" value="ArsR-like_HTH"/>
</dbReference>
<accession>A0A554MXE0</accession>
<proteinExistence type="predicted"/>
<dbReference type="Gene3D" id="1.10.10.10">
    <property type="entry name" value="Winged helix-like DNA-binding domain superfamily/Winged helix DNA-binding domain"/>
    <property type="match status" value="2"/>
</dbReference>
<evidence type="ECO:0000313" key="4">
    <source>
        <dbReference type="Proteomes" id="UP000319894"/>
    </source>
</evidence>
<feature type="compositionally biased region" description="Basic and acidic residues" evidence="1">
    <location>
        <begin position="480"/>
        <end position="494"/>
    </location>
</feature>
<evidence type="ECO:0000259" key="2">
    <source>
        <dbReference type="PROSITE" id="PS50987"/>
    </source>
</evidence>
<dbReference type="Proteomes" id="UP000319894">
    <property type="component" value="Unassembled WGS sequence"/>
</dbReference>
<name>A0A554MXE0_9EURY</name>
<gene>
    <name evidence="3" type="ORF">DP107_14160</name>
</gene>
<dbReference type="InterPro" id="IPR001845">
    <property type="entry name" value="HTH_ArsR_DNA-bd_dom"/>
</dbReference>